<accession>A0A439DJD6</accession>
<dbReference type="Proteomes" id="UP000286045">
    <property type="component" value="Unassembled WGS sequence"/>
</dbReference>
<evidence type="ECO:0000313" key="2">
    <source>
        <dbReference type="EMBL" id="RWA14520.1"/>
    </source>
</evidence>
<keyword evidence="1" id="KW-0812">Transmembrane</keyword>
<keyword evidence="1" id="KW-1133">Transmembrane helix</keyword>
<feature type="transmembrane region" description="Helical" evidence="1">
    <location>
        <begin position="167"/>
        <end position="186"/>
    </location>
</feature>
<comment type="caution">
    <text evidence="2">The sequence shown here is derived from an EMBL/GenBank/DDBJ whole genome shotgun (WGS) entry which is preliminary data.</text>
</comment>
<dbReference type="STRING" id="363999.A0A439DJD6"/>
<organism evidence="2 3">
    <name type="scientific">Xylaria grammica</name>
    <dbReference type="NCBI Taxonomy" id="363999"/>
    <lineage>
        <taxon>Eukaryota</taxon>
        <taxon>Fungi</taxon>
        <taxon>Dikarya</taxon>
        <taxon>Ascomycota</taxon>
        <taxon>Pezizomycotina</taxon>
        <taxon>Sordariomycetes</taxon>
        <taxon>Xylariomycetidae</taxon>
        <taxon>Xylariales</taxon>
        <taxon>Xylariaceae</taxon>
        <taxon>Xylaria</taxon>
    </lineage>
</organism>
<dbReference type="EMBL" id="RYZI01000007">
    <property type="protein sequence ID" value="RWA14520.1"/>
    <property type="molecule type" value="Genomic_DNA"/>
</dbReference>
<evidence type="ECO:0000313" key="3">
    <source>
        <dbReference type="Proteomes" id="UP000286045"/>
    </source>
</evidence>
<dbReference type="AlphaFoldDB" id="A0A439DJD6"/>
<protein>
    <recommendedName>
        <fullName evidence="4">EXPERA domain-containing protein</fullName>
    </recommendedName>
</protein>
<dbReference type="PANTHER" id="PTHR37919">
    <property type="entry name" value="PROTEIN CBG05606"/>
    <property type="match status" value="1"/>
</dbReference>
<evidence type="ECO:0008006" key="4">
    <source>
        <dbReference type="Google" id="ProtNLM"/>
    </source>
</evidence>
<feature type="transmembrane region" description="Helical" evidence="1">
    <location>
        <begin position="27"/>
        <end position="46"/>
    </location>
</feature>
<feature type="transmembrane region" description="Helical" evidence="1">
    <location>
        <begin position="125"/>
        <end position="147"/>
    </location>
</feature>
<reference evidence="2 3" key="1">
    <citation type="submission" date="2018-12" db="EMBL/GenBank/DDBJ databases">
        <title>Draft genome sequence of Xylaria grammica IHI A82.</title>
        <authorList>
            <person name="Buettner E."/>
            <person name="Kellner H."/>
        </authorList>
    </citation>
    <scope>NUCLEOTIDE SEQUENCE [LARGE SCALE GENOMIC DNA]</scope>
    <source>
        <strain evidence="2 3">IHI A82</strain>
    </source>
</reference>
<proteinExistence type="predicted"/>
<keyword evidence="3" id="KW-1185">Reference proteome</keyword>
<evidence type="ECO:0000256" key="1">
    <source>
        <dbReference type="SAM" id="Phobius"/>
    </source>
</evidence>
<name>A0A439DJD6_9PEZI</name>
<dbReference type="PANTHER" id="PTHR37919:SF2">
    <property type="entry name" value="EXPERA DOMAIN-CONTAINING PROTEIN"/>
    <property type="match status" value="1"/>
</dbReference>
<gene>
    <name evidence="2" type="ORF">EKO27_g626</name>
</gene>
<keyword evidence="1" id="KW-0472">Membrane</keyword>
<sequence length="205" mass="22443">MATTRAANKSSTATVTAFAHAPSSFTLYWLAISLPLVVWDSGYVFMRPRSMPGGDLHWPLWVPYALYGEIDHVYGWKAFNAGSGFTSGQGFLNVLETLLYIYYVAVYFQNAIPVGGAKVVVGRKAAISVLVAFSAAVMTLSKTILYWLCEYYSGFDNIGHNSLLDLIFLWIIPNGAWLVGPTVMIYELGNELVNGLVAGPGVKRD</sequence>